<keyword evidence="3" id="KW-0862">Zinc</keyword>
<proteinExistence type="inferred from homology"/>
<dbReference type="Pfam" id="PF04828">
    <property type="entry name" value="GFA"/>
    <property type="match status" value="1"/>
</dbReference>
<organism evidence="6 7">
    <name type="scientific">Vibrio tubiashii</name>
    <dbReference type="NCBI Taxonomy" id="29498"/>
    <lineage>
        <taxon>Bacteria</taxon>
        <taxon>Pseudomonadati</taxon>
        <taxon>Pseudomonadota</taxon>
        <taxon>Gammaproteobacteria</taxon>
        <taxon>Vibrionales</taxon>
        <taxon>Vibrionaceae</taxon>
        <taxon>Vibrio</taxon>
        <taxon>Vibrio oreintalis group</taxon>
    </lineage>
</organism>
<dbReference type="EMBL" id="VTXO01000001">
    <property type="protein sequence ID" value="NOI80261.1"/>
    <property type="molecule type" value="Genomic_DNA"/>
</dbReference>
<dbReference type="GO" id="GO:0046872">
    <property type="term" value="F:metal ion binding"/>
    <property type="evidence" value="ECO:0007669"/>
    <property type="project" value="UniProtKB-KW"/>
</dbReference>
<evidence type="ECO:0000256" key="3">
    <source>
        <dbReference type="ARBA" id="ARBA00022833"/>
    </source>
</evidence>
<dbReference type="SUPFAM" id="SSF51316">
    <property type="entry name" value="Mss4-like"/>
    <property type="match status" value="1"/>
</dbReference>
<dbReference type="RefSeq" id="WP_171320882.1">
    <property type="nucleotide sequence ID" value="NZ_VTXO01000001.1"/>
</dbReference>
<gene>
    <name evidence="6" type="ORF">F0237_06230</name>
</gene>
<feature type="domain" description="CENP-V/GFA" evidence="5">
    <location>
        <begin position="5"/>
        <end position="110"/>
    </location>
</feature>
<evidence type="ECO:0000259" key="5">
    <source>
        <dbReference type="PROSITE" id="PS51891"/>
    </source>
</evidence>
<dbReference type="AlphaFoldDB" id="A0AAE5LHD0"/>
<dbReference type="PANTHER" id="PTHR33337">
    <property type="entry name" value="GFA DOMAIN-CONTAINING PROTEIN"/>
    <property type="match status" value="1"/>
</dbReference>
<comment type="similarity">
    <text evidence="1">Belongs to the Gfa family.</text>
</comment>
<keyword evidence="4" id="KW-0456">Lyase</keyword>
<keyword evidence="2" id="KW-0479">Metal-binding</keyword>
<comment type="caution">
    <text evidence="6">The sequence shown here is derived from an EMBL/GenBank/DDBJ whole genome shotgun (WGS) entry which is preliminary data.</text>
</comment>
<dbReference type="PANTHER" id="PTHR33337:SF40">
    <property type="entry name" value="CENP-V_GFA DOMAIN-CONTAINING PROTEIN-RELATED"/>
    <property type="match status" value="1"/>
</dbReference>
<evidence type="ECO:0000313" key="6">
    <source>
        <dbReference type="EMBL" id="NOI80261.1"/>
    </source>
</evidence>
<dbReference type="PROSITE" id="PS51891">
    <property type="entry name" value="CENP_V_GFA"/>
    <property type="match status" value="1"/>
</dbReference>
<evidence type="ECO:0000256" key="2">
    <source>
        <dbReference type="ARBA" id="ARBA00022723"/>
    </source>
</evidence>
<dbReference type="InterPro" id="IPR011057">
    <property type="entry name" value="Mss4-like_sf"/>
</dbReference>
<dbReference type="Proteomes" id="UP000572722">
    <property type="component" value="Unassembled WGS sequence"/>
</dbReference>
<reference evidence="6 7" key="1">
    <citation type="submission" date="2019-08" db="EMBL/GenBank/DDBJ databases">
        <title>Draft genome sequencing and comparative genomics of hatchery-associated Vibrios.</title>
        <authorList>
            <person name="Kehlet-Delgado H."/>
            <person name="Mueller R.S."/>
        </authorList>
    </citation>
    <scope>NUCLEOTIDE SEQUENCE [LARGE SCALE GENOMIC DNA]</scope>
    <source>
        <strain evidence="6 7">01-65-5-1</strain>
    </source>
</reference>
<name>A0AAE5LHD0_9VIBR</name>
<evidence type="ECO:0000256" key="1">
    <source>
        <dbReference type="ARBA" id="ARBA00005495"/>
    </source>
</evidence>
<dbReference type="InterPro" id="IPR006913">
    <property type="entry name" value="CENP-V/GFA"/>
</dbReference>
<protein>
    <submittedName>
        <fullName evidence="6">GFA family protein</fullName>
    </submittedName>
</protein>
<evidence type="ECO:0000313" key="7">
    <source>
        <dbReference type="Proteomes" id="UP000572722"/>
    </source>
</evidence>
<dbReference type="GO" id="GO:0016846">
    <property type="term" value="F:carbon-sulfur lyase activity"/>
    <property type="evidence" value="ECO:0007669"/>
    <property type="project" value="InterPro"/>
</dbReference>
<dbReference type="Gene3D" id="3.90.1590.10">
    <property type="entry name" value="glutathione-dependent formaldehyde- activating enzyme (gfa)"/>
    <property type="match status" value="1"/>
</dbReference>
<evidence type="ECO:0000256" key="4">
    <source>
        <dbReference type="ARBA" id="ARBA00023239"/>
    </source>
</evidence>
<accession>A0AAE5LHD0</accession>
<sequence length="137" mass="15562">MSYLVEGSCQCGQVSYKLNQPPKMVVACHCIECQKLSTAPFSVTAVVGTEDIEFDGELKEWQRLAESGNKNHAKFCPECGNRVYHFNPDDQSTLKLKLKASTPRNHDVFEPTVHVWVSEKQDWYQLPEGIKAFDKQP</sequence>